<accession>A0AAE2C6P1</accession>
<evidence type="ECO:0000256" key="2">
    <source>
        <dbReference type="ARBA" id="ARBA00022730"/>
    </source>
</evidence>
<dbReference type="Proteomes" id="UP001289374">
    <property type="component" value="Unassembled WGS sequence"/>
</dbReference>
<dbReference type="InterPro" id="IPR016095">
    <property type="entry name" value="Ribosomal_uL1_3-a/b-sand"/>
</dbReference>
<proteinExistence type="inferred from homology"/>
<keyword evidence="3" id="KW-0694">RNA-binding</keyword>
<dbReference type="GO" id="GO:0015934">
    <property type="term" value="C:large ribosomal subunit"/>
    <property type="evidence" value="ECO:0007669"/>
    <property type="project" value="InterPro"/>
</dbReference>
<dbReference type="Gene3D" id="3.40.50.790">
    <property type="match status" value="1"/>
</dbReference>
<dbReference type="PANTHER" id="PTHR36427">
    <property type="entry name" value="54S RIBOSOMAL PROTEIN L1, MITOCHONDRIAL"/>
    <property type="match status" value="1"/>
</dbReference>
<dbReference type="Pfam" id="PF00687">
    <property type="entry name" value="Ribosomal_L1"/>
    <property type="match status" value="1"/>
</dbReference>
<evidence type="ECO:0000256" key="5">
    <source>
        <dbReference type="ARBA" id="ARBA00023274"/>
    </source>
</evidence>
<dbReference type="InterPro" id="IPR023674">
    <property type="entry name" value="Ribosomal_uL1-like"/>
</dbReference>
<sequence length="349" mass="38241">MCQIAIGVMLNINTSRASDNGRLSKSFVGAALAAEAEVAEDAVEQPRDDGGAVAVAVPTKPKKGKAALPLKRDRTRSKRFLEIQKLRENKQEYDLKTAISLLKQTANLKFVESVEAHFRLNIDPKYNDQQLRATVNLPKGTGQTVKVAVLTQGEKFDEAKNAGADLVGGEDLIEQIKGGFMDFDKLIATPDMMPKVASLGKILGPRGLMPNPKAGTVTTNIPQAIEEFKKGKVEYRADKTGIVHLPFGKADFSEEDLIINFLAAVVSCGIPIIHPFVSYLFLRSCSAVFQNTFLYWEISESIPLNLQKSVETNKPSGAKGVYWKSAHICSSMGPSIRLNIRDMLDYKLS</sequence>
<reference evidence="7" key="2">
    <citation type="journal article" date="2024" name="Plant">
        <title>Genomic evolution and insights into agronomic trait innovations of Sesamum species.</title>
        <authorList>
            <person name="Miao H."/>
            <person name="Wang L."/>
            <person name="Qu L."/>
            <person name="Liu H."/>
            <person name="Sun Y."/>
            <person name="Le M."/>
            <person name="Wang Q."/>
            <person name="Wei S."/>
            <person name="Zheng Y."/>
            <person name="Lin W."/>
            <person name="Duan Y."/>
            <person name="Cao H."/>
            <person name="Xiong S."/>
            <person name="Wang X."/>
            <person name="Wei L."/>
            <person name="Li C."/>
            <person name="Ma Q."/>
            <person name="Ju M."/>
            <person name="Zhao R."/>
            <person name="Li G."/>
            <person name="Mu C."/>
            <person name="Tian Q."/>
            <person name="Mei H."/>
            <person name="Zhang T."/>
            <person name="Gao T."/>
            <person name="Zhang H."/>
        </authorList>
    </citation>
    <scope>NUCLEOTIDE SEQUENCE</scope>
    <source>
        <strain evidence="7">K16</strain>
    </source>
</reference>
<evidence type="ECO:0000313" key="8">
    <source>
        <dbReference type="Proteomes" id="UP001289374"/>
    </source>
</evidence>
<keyword evidence="5 6" id="KW-0687">Ribonucleoprotein</keyword>
<dbReference type="EMBL" id="JACGWL010000001">
    <property type="protein sequence ID" value="KAK4411092.1"/>
    <property type="molecule type" value="Genomic_DNA"/>
</dbReference>
<keyword evidence="8" id="KW-1185">Reference proteome</keyword>
<dbReference type="Gene3D" id="3.30.190.20">
    <property type="match status" value="2"/>
</dbReference>
<name>A0AAE2C6P1_9LAMI</name>
<dbReference type="PANTHER" id="PTHR36427:SF3">
    <property type="entry name" value="LARGE RIBOSOMAL SUBUNIT PROTEIN UL1M"/>
    <property type="match status" value="1"/>
</dbReference>
<evidence type="ECO:0000256" key="4">
    <source>
        <dbReference type="ARBA" id="ARBA00022980"/>
    </source>
</evidence>
<evidence type="ECO:0000256" key="1">
    <source>
        <dbReference type="ARBA" id="ARBA00010531"/>
    </source>
</evidence>
<dbReference type="FunFam" id="3.40.50.790:FF:000001">
    <property type="entry name" value="50S ribosomal protein L1"/>
    <property type="match status" value="1"/>
</dbReference>
<dbReference type="GO" id="GO:0006412">
    <property type="term" value="P:translation"/>
    <property type="evidence" value="ECO:0007669"/>
    <property type="project" value="InterPro"/>
</dbReference>
<dbReference type="HAMAP" id="MF_01318_B">
    <property type="entry name" value="Ribosomal_uL1_B"/>
    <property type="match status" value="1"/>
</dbReference>
<gene>
    <name evidence="7" type="ORF">Sango_0182200</name>
</gene>
<evidence type="ECO:0000313" key="7">
    <source>
        <dbReference type="EMBL" id="KAK4411092.1"/>
    </source>
</evidence>
<evidence type="ECO:0000256" key="6">
    <source>
        <dbReference type="RuleBase" id="RU000659"/>
    </source>
</evidence>
<evidence type="ECO:0000256" key="3">
    <source>
        <dbReference type="ARBA" id="ARBA00022884"/>
    </source>
</evidence>
<keyword evidence="4 6" id="KW-0689">Ribosomal protein</keyword>
<dbReference type="InterPro" id="IPR005878">
    <property type="entry name" value="Ribosom_uL1_bac-type"/>
</dbReference>
<dbReference type="InterPro" id="IPR023673">
    <property type="entry name" value="Ribosomal_uL1_CS"/>
</dbReference>
<organism evidence="7 8">
    <name type="scientific">Sesamum angolense</name>
    <dbReference type="NCBI Taxonomy" id="2727404"/>
    <lineage>
        <taxon>Eukaryota</taxon>
        <taxon>Viridiplantae</taxon>
        <taxon>Streptophyta</taxon>
        <taxon>Embryophyta</taxon>
        <taxon>Tracheophyta</taxon>
        <taxon>Spermatophyta</taxon>
        <taxon>Magnoliopsida</taxon>
        <taxon>eudicotyledons</taxon>
        <taxon>Gunneridae</taxon>
        <taxon>Pentapetalae</taxon>
        <taxon>asterids</taxon>
        <taxon>lamiids</taxon>
        <taxon>Lamiales</taxon>
        <taxon>Pedaliaceae</taxon>
        <taxon>Sesamum</taxon>
    </lineage>
</organism>
<dbReference type="AlphaFoldDB" id="A0AAE2C6P1"/>
<dbReference type="SUPFAM" id="SSF56808">
    <property type="entry name" value="Ribosomal protein L1"/>
    <property type="match status" value="2"/>
</dbReference>
<dbReference type="InterPro" id="IPR028364">
    <property type="entry name" value="Ribosomal_uL1/biogenesis"/>
</dbReference>
<dbReference type="GO" id="GO:0019843">
    <property type="term" value="F:rRNA binding"/>
    <property type="evidence" value="ECO:0007669"/>
    <property type="project" value="UniProtKB-KW"/>
</dbReference>
<comment type="similarity">
    <text evidence="1 6">Belongs to the universal ribosomal protein uL1 family.</text>
</comment>
<dbReference type="PROSITE" id="PS01199">
    <property type="entry name" value="RIBOSOMAL_L1"/>
    <property type="match status" value="1"/>
</dbReference>
<comment type="caution">
    <text evidence="7">The sequence shown here is derived from an EMBL/GenBank/DDBJ whole genome shotgun (WGS) entry which is preliminary data.</text>
</comment>
<reference evidence="7" key="1">
    <citation type="submission" date="2020-06" db="EMBL/GenBank/DDBJ databases">
        <authorList>
            <person name="Li T."/>
            <person name="Hu X."/>
            <person name="Zhang T."/>
            <person name="Song X."/>
            <person name="Zhang H."/>
            <person name="Dai N."/>
            <person name="Sheng W."/>
            <person name="Hou X."/>
            <person name="Wei L."/>
        </authorList>
    </citation>
    <scope>NUCLEOTIDE SEQUENCE</scope>
    <source>
        <strain evidence="7">K16</strain>
        <tissue evidence="7">Leaf</tissue>
    </source>
</reference>
<dbReference type="CDD" id="cd00403">
    <property type="entry name" value="Ribosomal_L1"/>
    <property type="match status" value="1"/>
</dbReference>
<dbReference type="NCBIfam" id="TIGR01169">
    <property type="entry name" value="rplA_bact"/>
    <property type="match status" value="1"/>
</dbReference>
<protein>
    <recommendedName>
        <fullName evidence="6">Ribosomal protein</fullName>
    </recommendedName>
</protein>
<keyword evidence="2" id="KW-0699">rRNA-binding</keyword>
<dbReference type="GO" id="GO:0003735">
    <property type="term" value="F:structural constituent of ribosome"/>
    <property type="evidence" value="ECO:0007669"/>
    <property type="project" value="InterPro"/>
</dbReference>